<dbReference type="RefSeq" id="WP_192750737.1">
    <property type="nucleotide sequence ID" value="NZ_BAABJL010000109.1"/>
</dbReference>
<evidence type="ECO:0000256" key="1">
    <source>
        <dbReference type="SAM" id="SignalP"/>
    </source>
</evidence>
<dbReference type="Gene3D" id="2.60.120.260">
    <property type="entry name" value="Galactose-binding domain-like"/>
    <property type="match status" value="1"/>
</dbReference>
<protein>
    <recommendedName>
        <fullName evidence="2">F5/8 type C domain-containing protein</fullName>
    </recommendedName>
</protein>
<accession>A0A927R9M6</accession>
<dbReference type="InterPro" id="IPR000421">
    <property type="entry name" value="FA58C"/>
</dbReference>
<name>A0A927R9M6_9ACTN</name>
<dbReference type="AlphaFoldDB" id="A0A927R9M6"/>
<sequence>MNAFSRHVIRPRVRGALGVSGMATALLAGAIFAPAYAAAPAPAGVEAVTVATDPTQLDMETGQCRGASFNVQMTNTGDTPVYADATLSAPSALELQRTMISTYLPAGYTRDVPIPVTSPLGTEAGTYRIRVESGASKATLRVTVTPSAPDPSGNLALSATRVSASSTHQRFKLCGAVDGDADSSHWSTSTGWNDATSRGWPDWFRLQWATPQTVGRVRMQTLDSTANPASRYGLRDYDVQVLSGSEWQTVASVRGNTQGLINSTFTPVQTTSVRILAMSSNGANDYSRIVELGVFGS</sequence>
<organism evidence="3 4">
    <name type="scientific">Actinopolymorpha pittospori</name>
    <dbReference type="NCBI Taxonomy" id="648752"/>
    <lineage>
        <taxon>Bacteria</taxon>
        <taxon>Bacillati</taxon>
        <taxon>Actinomycetota</taxon>
        <taxon>Actinomycetes</taxon>
        <taxon>Propionibacteriales</taxon>
        <taxon>Actinopolymorphaceae</taxon>
        <taxon>Actinopolymorpha</taxon>
    </lineage>
</organism>
<gene>
    <name evidence="3" type="ORF">HEB94_003497</name>
</gene>
<dbReference type="PROSITE" id="PS50022">
    <property type="entry name" value="FA58C_3"/>
    <property type="match status" value="1"/>
</dbReference>
<evidence type="ECO:0000313" key="3">
    <source>
        <dbReference type="EMBL" id="MBE1606649.1"/>
    </source>
</evidence>
<feature type="signal peptide" evidence="1">
    <location>
        <begin position="1"/>
        <end position="37"/>
    </location>
</feature>
<keyword evidence="1" id="KW-0732">Signal</keyword>
<reference evidence="3" key="1">
    <citation type="submission" date="2020-10" db="EMBL/GenBank/DDBJ databases">
        <title>Sequencing the genomes of 1000 actinobacteria strains.</title>
        <authorList>
            <person name="Klenk H.-P."/>
        </authorList>
    </citation>
    <scope>NUCLEOTIDE SEQUENCE</scope>
    <source>
        <strain evidence="3">DSM 45354</strain>
    </source>
</reference>
<feature type="chain" id="PRO_5037549366" description="F5/8 type C domain-containing protein" evidence="1">
    <location>
        <begin position="38"/>
        <end position="297"/>
    </location>
</feature>
<comment type="caution">
    <text evidence="3">The sequence shown here is derived from an EMBL/GenBank/DDBJ whole genome shotgun (WGS) entry which is preliminary data.</text>
</comment>
<evidence type="ECO:0000313" key="4">
    <source>
        <dbReference type="Proteomes" id="UP000638648"/>
    </source>
</evidence>
<feature type="domain" description="F5/8 type C" evidence="2">
    <location>
        <begin position="143"/>
        <end position="297"/>
    </location>
</feature>
<dbReference type="Pfam" id="PF00754">
    <property type="entry name" value="F5_F8_type_C"/>
    <property type="match status" value="1"/>
</dbReference>
<dbReference type="EMBL" id="JADBEM010000001">
    <property type="protein sequence ID" value="MBE1606649.1"/>
    <property type="molecule type" value="Genomic_DNA"/>
</dbReference>
<proteinExistence type="predicted"/>
<dbReference type="SUPFAM" id="SSF49785">
    <property type="entry name" value="Galactose-binding domain-like"/>
    <property type="match status" value="1"/>
</dbReference>
<keyword evidence="4" id="KW-1185">Reference proteome</keyword>
<evidence type="ECO:0000259" key="2">
    <source>
        <dbReference type="PROSITE" id="PS50022"/>
    </source>
</evidence>
<dbReference type="InterPro" id="IPR008979">
    <property type="entry name" value="Galactose-bd-like_sf"/>
</dbReference>
<dbReference type="Proteomes" id="UP000638648">
    <property type="component" value="Unassembled WGS sequence"/>
</dbReference>